<feature type="compositionally biased region" description="Polar residues" evidence="1">
    <location>
        <begin position="596"/>
        <end position="607"/>
    </location>
</feature>
<evidence type="ECO:0000313" key="3">
    <source>
        <dbReference type="Proteomes" id="UP000814176"/>
    </source>
</evidence>
<feature type="region of interest" description="Disordered" evidence="1">
    <location>
        <begin position="40"/>
        <end position="64"/>
    </location>
</feature>
<dbReference type="RefSeq" id="XP_047777716.1">
    <property type="nucleotide sequence ID" value="XM_047926460.1"/>
</dbReference>
<feature type="compositionally biased region" description="Low complexity" evidence="1">
    <location>
        <begin position="40"/>
        <end position="49"/>
    </location>
</feature>
<feature type="region of interest" description="Disordered" evidence="1">
    <location>
        <begin position="348"/>
        <end position="497"/>
    </location>
</feature>
<dbReference type="EMBL" id="JADCUA010000013">
    <property type="protein sequence ID" value="KAH9835283.1"/>
    <property type="molecule type" value="Genomic_DNA"/>
</dbReference>
<sequence length="631" mass="67961">MMDDFAEWRSIRPWRPTLALSIREITSVSVTFILSSPYSSDSIGSLSMSSDEDEGSGSEDDCQPDRTQIISDVLAKGLSVKVNGIPWQRVLIKIDEETDEAVIILFGLMPGRQYDVELGVVPGERTLRGQITTGEYILFGLVWRAVWRTRIRDDDACSSLPSSNSSQALSISPSQTSPSSSPSAPVLMPTPAPLTLEARRQQLTHELATLNAEHAQLTAALKTARKEAQKADAGLRAEIDALKRAAERGAAGEQRAKQKVLALREARKQTEAAAEAIEAARKEVEAALPGLEQRVREAEESLGKVRQRTEEKRNERKEAEARERRRREGWGAEMSALGRTLEKLAVRREKLDGSGEGAGGTIGELEEKLRRLEEERERIERDPFGYEGELGGKDADGSQENEDPIVEPEGRATSRSDHQSVSGSSSQGHQLSHHHSNHTGSAHAHHHHPHQHPRKRHSHPHTHHNPYHSVFPPARTAGRDASQSHTHSQTLPPIQRPAHSARLSLPGHRELSAGPGVIHLQAPAAVSSHVHKSSGRSHANGHTGRAHSNSGSGSASGSGSSAASSPAPAAGGSNLSSRAPTFEPSGLGLSAARNASVASKSELNPGSSPFAPRSGIAQGTYSHTRPRGDST</sequence>
<accession>A0ABQ8KCF9</accession>
<feature type="compositionally biased region" description="Basic and acidic residues" evidence="1">
    <location>
        <begin position="365"/>
        <end position="396"/>
    </location>
</feature>
<dbReference type="Proteomes" id="UP000814176">
    <property type="component" value="Unassembled WGS sequence"/>
</dbReference>
<gene>
    <name evidence="2" type="ORF">C8Q71DRAFT_837093</name>
</gene>
<feature type="region of interest" description="Disordered" evidence="1">
    <location>
        <begin position="295"/>
        <end position="329"/>
    </location>
</feature>
<evidence type="ECO:0000313" key="2">
    <source>
        <dbReference type="EMBL" id="KAH9835283.1"/>
    </source>
</evidence>
<feature type="region of interest" description="Disordered" evidence="1">
    <location>
        <begin position="157"/>
        <end position="190"/>
    </location>
</feature>
<feature type="region of interest" description="Disordered" evidence="1">
    <location>
        <begin position="524"/>
        <end position="631"/>
    </location>
</feature>
<evidence type="ECO:0000256" key="1">
    <source>
        <dbReference type="SAM" id="MobiDB-lite"/>
    </source>
</evidence>
<feature type="compositionally biased region" description="Basic and acidic residues" evidence="1">
    <location>
        <begin position="408"/>
        <end position="418"/>
    </location>
</feature>
<feature type="compositionally biased region" description="Low complexity" evidence="1">
    <location>
        <begin position="158"/>
        <end position="185"/>
    </location>
</feature>
<comment type="caution">
    <text evidence="2">The sequence shown here is derived from an EMBL/GenBank/DDBJ whole genome shotgun (WGS) entry which is preliminary data.</text>
</comment>
<reference evidence="2 3" key="1">
    <citation type="journal article" date="2021" name="Environ. Microbiol.">
        <title>Gene family expansions and transcriptome signatures uncover fungal adaptations to wood decay.</title>
        <authorList>
            <person name="Hage H."/>
            <person name="Miyauchi S."/>
            <person name="Viragh M."/>
            <person name="Drula E."/>
            <person name="Min B."/>
            <person name="Chaduli D."/>
            <person name="Navarro D."/>
            <person name="Favel A."/>
            <person name="Norest M."/>
            <person name="Lesage-Meessen L."/>
            <person name="Balint B."/>
            <person name="Merenyi Z."/>
            <person name="de Eugenio L."/>
            <person name="Morin E."/>
            <person name="Martinez A.T."/>
            <person name="Baldrian P."/>
            <person name="Stursova M."/>
            <person name="Martinez M.J."/>
            <person name="Novotny C."/>
            <person name="Magnuson J.K."/>
            <person name="Spatafora J.W."/>
            <person name="Maurice S."/>
            <person name="Pangilinan J."/>
            <person name="Andreopoulos W."/>
            <person name="LaButti K."/>
            <person name="Hundley H."/>
            <person name="Na H."/>
            <person name="Kuo A."/>
            <person name="Barry K."/>
            <person name="Lipzen A."/>
            <person name="Henrissat B."/>
            <person name="Riley R."/>
            <person name="Ahrendt S."/>
            <person name="Nagy L.G."/>
            <person name="Grigoriev I.V."/>
            <person name="Martin F."/>
            <person name="Rosso M.N."/>
        </authorList>
    </citation>
    <scope>NUCLEOTIDE SEQUENCE [LARGE SCALE GENOMIC DNA]</scope>
    <source>
        <strain evidence="2 3">CIRM-BRFM 1785</strain>
    </source>
</reference>
<feature type="compositionally biased region" description="Basic residues" evidence="1">
    <location>
        <begin position="431"/>
        <end position="466"/>
    </location>
</feature>
<organism evidence="2 3">
    <name type="scientific">Rhodofomes roseus</name>
    <dbReference type="NCBI Taxonomy" id="34475"/>
    <lineage>
        <taxon>Eukaryota</taxon>
        <taxon>Fungi</taxon>
        <taxon>Dikarya</taxon>
        <taxon>Basidiomycota</taxon>
        <taxon>Agaricomycotina</taxon>
        <taxon>Agaricomycetes</taxon>
        <taxon>Polyporales</taxon>
        <taxon>Rhodofomes</taxon>
    </lineage>
</organism>
<protein>
    <submittedName>
        <fullName evidence="2">Uncharacterized protein</fullName>
    </submittedName>
</protein>
<proteinExistence type="predicted"/>
<feature type="compositionally biased region" description="Acidic residues" evidence="1">
    <location>
        <begin position="397"/>
        <end position="406"/>
    </location>
</feature>
<feature type="compositionally biased region" description="Polar residues" evidence="1">
    <location>
        <begin position="481"/>
        <end position="492"/>
    </location>
</feature>
<keyword evidence="3" id="KW-1185">Reference proteome</keyword>
<feature type="compositionally biased region" description="Low complexity" evidence="1">
    <location>
        <begin position="548"/>
        <end position="577"/>
    </location>
</feature>
<feature type="compositionally biased region" description="Low complexity" evidence="1">
    <location>
        <begin position="419"/>
        <end position="430"/>
    </location>
</feature>
<name>A0ABQ8KCF9_9APHY</name>
<dbReference type="GeneID" id="72007192"/>
<feature type="compositionally biased region" description="Acidic residues" evidence="1">
    <location>
        <begin position="50"/>
        <end position="62"/>
    </location>
</feature>